<dbReference type="InterPro" id="IPR036322">
    <property type="entry name" value="WD40_repeat_dom_sf"/>
</dbReference>
<dbReference type="Pfam" id="PF25313">
    <property type="entry name" value="BRWD_AD"/>
    <property type="match status" value="1"/>
</dbReference>
<dbReference type="FunFam" id="2.130.10.10:FF:000403">
    <property type="entry name" value="PH-interacting protein isoform X1"/>
    <property type="match status" value="1"/>
</dbReference>
<feature type="region of interest" description="Disordered" evidence="4">
    <location>
        <begin position="882"/>
        <end position="1019"/>
    </location>
</feature>
<feature type="repeat" description="WD" evidence="3">
    <location>
        <begin position="278"/>
        <end position="319"/>
    </location>
</feature>
<dbReference type="CDD" id="cd00200">
    <property type="entry name" value="WD40"/>
    <property type="match status" value="1"/>
</dbReference>
<dbReference type="GO" id="GO:0007010">
    <property type="term" value="P:cytoskeleton organization"/>
    <property type="evidence" value="ECO:0007669"/>
    <property type="project" value="TreeGrafter"/>
</dbReference>
<dbReference type="Gene3D" id="2.130.10.10">
    <property type="entry name" value="YVTN repeat-like/Quinoprotein amine dehydrogenase"/>
    <property type="match status" value="3"/>
</dbReference>
<sequence>MGVSDMPALGMTPANLSMTGFDYSPLRNNEIAGDPSKLVYADIDISEVYFLIIHFLTTGPCQRTVKELWNELLEHRLLPRRYHAWYSRSGMRVLGDEDNSGSFPLSYDHLVGRYPHIEKDHLLKLLKQLLVTASPAINLKAVGGNAPTAADVPTLLGTGSFSLLIGAKEKETNRFNYPPSYLRWPHMLASQLHGLSLREIGGGFTRHHRAPSVRSACYAIAKPITMMHKMNNTKKLRGHHSAVYCAIFDRSGRYVITGSDDRLVKIWSMETAFCLASCRGHEGDITDLAVSSNNALVASASNDFSIRVWRMPDGYPISVLKGHTLAVTAIAFSPKHGSAYHLLSSSDDGTCRIWDARCSGCSLRTYLPKPCRAVDVSSLGKNNNILAAGPSSSRQQVHRILCCAYNANGSIFVTGSSDNYARVWSACRSYTDNPELPAHELDILSGHEDDVNYVQFSGCVIATKSTTYDMLKEESISKFKTSRFCHDNIVTCSRDGSAIIWVPVKFQRCHGKAGRWTRAYHLKVPPPPMPPLPPRGGPRQRLLPTPRGVNMIVWSLDNRFVLAAIMDCRICVWNAADGSLVHSLTGHTQYTYVLDVHPFNPRMAMSAGYDGKTIVWDIWEGRPVRVYDIGQIKLVDGKFSPDGTSIVLSDDVGQIYLLSTGEGESQKDAKYDQFFLGDYRPLSRDTHGNMIDQESQLVPYHRNIQDPLCDSSMIPYPEPYQTMYQKHRLGALNLEWRPFSTKFAIGPDINLGQFYEILPVVELERMNEQLPDFTDFMLWEPENEVFSDNTDSEYNVTDEFSTDGDQGDLNADSSSCSESDVGDNTRDKDGPRRSGRKNHQATVESLTSTKRHVKRRILGQPKINCSSNRAKKIKKGCESLKSNVSRSALSRPQRKAAQNALNAFSQETSISTGEEDATSSENYPSDSIPDSCNQSSEYDGNSKSKRLRHSKREDQSISIKPTESLDSQPNAGRKIKFFLKFSGTDSKKPDSDKDVGMHCEDSTHVNSAQHQASNENGIRIKFRKGSSYPSTDETNVLNEKVYGQIRKEMGTAPCAWDTANGQGEAQDHESPCPEAENHMLDDLSARSSLSFGLSTIDHTGIAEYPHPDGNDKSSAVGLSAPGKLKLKMKLNLREPKEPSKLKIKFRKSAEHQINDSGLADIGPSASSSDIHTRASIVPCINSKNDWGRESLEVAVTADEQRTTRSMAIQKTILDERTTRSKDSGRCEAVRKARHAEYSRVQAKGKAVADEHASSSKSYSQISQYPSTKNDTVFSSLSRVNPNYSMAEPSWLTMPEHDMGCRYVPQLGDEVIYFIQGHEEYIETGAAAPENRWKSIKRHLRAVETCEVVNLAYDTQSGSGDGCCKIRLKLSDPSSATFGKEFEFTLPDLINFPEFIVEKTWFEAACRRKWTNRDKCFVWWRDDNNKQEGGSWWEGRIISSEAKDPRYPDSPWERYTVQYKPDPSNLQSTDISKHSPWELQDFEVPWVHPHLDLNTRDRLLSAVSKAEQMDECGVQKFNQAAQKLDYRNRYANVGAIWTFPV</sequence>
<evidence type="ECO:0000256" key="1">
    <source>
        <dbReference type="ARBA" id="ARBA00022574"/>
    </source>
</evidence>
<feature type="domain" description="BRWD/PHIP N-terminal" evidence="6">
    <location>
        <begin position="41"/>
        <end position="131"/>
    </location>
</feature>
<feature type="compositionally biased region" description="Low complexity" evidence="4">
    <location>
        <begin position="1254"/>
        <end position="1266"/>
    </location>
</feature>
<feature type="compositionally biased region" description="Polar residues" evidence="4">
    <location>
        <begin position="788"/>
        <end position="799"/>
    </location>
</feature>
<dbReference type="PROSITE" id="PS50294">
    <property type="entry name" value="WD_REPEATS_REGION"/>
    <property type="match status" value="3"/>
</dbReference>
<dbReference type="PROSITE" id="PS00678">
    <property type="entry name" value="WD_REPEATS_1"/>
    <property type="match status" value="1"/>
</dbReference>
<dbReference type="InterPro" id="IPR057452">
    <property type="entry name" value="BRWD/PHIP_N"/>
</dbReference>
<dbReference type="InterPro" id="IPR052060">
    <property type="entry name" value="Bromo_WD_repeat"/>
</dbReference>
<feature type="domain" description="BRWD/PHIP ancillary-like" evidence="5">
    <location>
        <begin position="1300"/>
        <end position="1481"/>
    </location>
</feature>
<feature type="compositionally biased region" description="Polar residues" evidence="4">
    <location>
        <begin position="956"/>
        <end position="970"/>
    </location>
</feature>
<feature type="region of interest" description="Disordered" evidence="4">
    <location>
        <begin position="1240"/>
        <end position="1267"/>
    </location>
</feature>
<dbReference type="InterPro" id="IPR001680">
    <property type="entry name" value="WD40_rpt"/>
</dbReference>
<feature type="region of interest" description="Disordered" evidence="4">
    <location>
        <begin position="788"/>
        <end position="849"/>
    </location>
</feature>
<feature type="repeat" description="WD" evidence="3">
    <location>
        <begin position="393"/>
        <end position="425"/>
    </location>
</feature>
<feature type="compositionally biased region" description="Polar residues" evidence="4">
    <location>
        <begin position="899"/>
        <end position="912"/>
    </location>
</feature>
<feature type="compositionally biased region" description="Basic and acidic residues" evidence="4">
    <location>
        <begin position="823"/>
        <end position="832"/>
    </location>
</feature>
<dbReference type="EnsemblPlants" id="Kaladp0809s0134.1.v1.1">
    <property type="protein sequence ID" value="Kaladp0809s0134.1.v1.1"/>
    <property type="gene ID" value="Kaladp0809s0134.v1.1"/>
</dbReference>
<dbReference type="SMART" id="SM00320">
    <property type="entry name" value="WD40"/>
    <property type="match status" value="7"/>
</dbReference>
<dbReference type="SUPFAM" id="SSF50978">
    <property type="entry name" value="WD40 repeat-like"/>
    <property type="match status" value="1"/>
</dbReference>
<evidence type="ECO:0008006" key="9">
    <source>
        <dbReference type="Google" id="ProtNLM"/>
    </source>
</evidence>
<dbReference type="Pfam" id="PF25437">
    <property type="entry name" value="BRWD1_N"/>
    <property type="match status" value="1"/>
</dbReference>
<dbReference type="GO" id="GO:0008360">
    <property type="term" value="P:regulation of cell shape"/>
    <property type="evidence" value="ECO:0007669"/>
    <property type="project" value="TreeGrafter"/>
</dbReference>
<evidence type="ECO:0000256" key="3">
    <source>
        <dbReference type="PROSITE-ProRule" id="PRU00221"/>
    </source>
</evidence>
<dbReference type="FunFam" id="2.130.10.10:FF:000440">
    <property type="entry name" value="Bromodomain and WD repeat-containing protein"/>
    <property type="match status" value="1"/>
</dbReference>
<evidence type="ECO:0000259" key="5">
    <source>
        <dbReference type="Pfam" id="PF25313"/>
    </source>
</evidence>
<feature type="repeat" description="WD" evidence="3">
    <location>
        <begin position="320"/>
        <end position="355"/>
    </location>
</feature>
<dbReference type="OMA" id="MFWEPEN"/>
<dbReference type="Gramene" id="Kaladp0809s0134.1.v1.1">
    <property type="protein sequence ID" value="Kaladp0809s0134.1.v1.1"/>
    <property type="gene ID" value="Kaladp0809s0134.v1.1"/>
</dbReference>
<proteinExistence type="predicted"/>
<keyword evidence="2" id="KW-0677">Repeat</keyword>
<feature type="compositionally biased region" description="Basic and acidic residues" evidence="4">
    <location>
        <begin position="985"/>
        <end position="1003"/>
    </location>
</feature>
<evidence type="ECO:0000313" key="8">
    <source>
        <dbReference type="Proteomes" id="UP000594263"/>
    </source>
</evidence>
<dbReference type="Pfam" id="PF00400">
    <property type="entry name" value="WD40"/>
    <property type="match status" value="5"/>
</dbReference>
<keyword evidence="1 3" id="KW-0853">WD repeat</keyword>
<evidence type="ECO:0000256" key="2">
    <source>
        <dbReference type="ARBA" id="ARBA00022737"/>
    </source>
</evidence>
<dbReference type="InterPro" id="IPR057451">
    <property type="entry name" value="BRWD/PHIP_AD"/>
</dbReference>
<dbReference type="InterPro" id="IPR015943">
    <property type="entry name" value="WD40/YVTN_repeat-like_dom_sf"/>
</dbReference>
<dbReference type="PANTHER" id="PTHR16266">
    <property type="entry name" value="WD REPEAT DOMAIN 9"/>
    <property type="match status" value="1"/>
</dbReference>
<evidence type="ECO:0000256" key="4">
    <source>
        <dbReference type="SAM" id="MobiDB-lite"/>
    </source>
</evidence>
<evidence type="ECO:0000259" key="6">
    <source>
        <dbReference type="Pfam" id="PF25437"/>
    </source>
</evidence>
<feature type="compositionally biased region" description="Polar residues" evidence="4">
    <location>
        <begin position="919"/>
        <end position="941"/>
    </location>
</feature>
<feature type="repeat" description="WD" evidence="3">
    <location>
        <begin position="236"/>
        <end position="277"/>
    </location>
</feature>
<dbReference type="Proteomes" id="UP000594263">
    <property type="component" value="Unplaced"/>
</dbReference>
<dbReference type="GO" id="GO:0005634">
    <property type="term" value="C:nucleus"/>
    <property type="evidence" value="ECO:0007669"/>
    <property type="project" value="TreeGrafter"/>
</dbReference>
<dbReference type="GO" id="GO:0006357">
    <property type="term" value="P:regulation of transcription by RNA polymerase II"/>
    <property type="evidence" value="ECO:0007669"/>
    <property type="project" value="TreeGrafter"/>
</dbReference>
<name>A0A7N1A7A4_KALFE</name>
<protein>
    <recommendedName>
        <fullName evidence="9">PH-interacting protein</fullName>
    </recommendedName>
</protein>
<feature type="repeat" description="WD" evidence="3">
    <location>
        <begin position="584"/>
        <end position="626"/>
    </location>
</feature>
<feature type="compositionally biased region" description="Polar residues" evidence="4">
    <location>
        <begin position="1004"/>
        <end position="1016"/>
    </location>
</feature>
<dbReference type="PROSITE" id="PS50082">
    <property type="entry name" value="WD_REPEATS_2"/>
    <property type="match status" value="5"/>
</dbReference>
<dbReference type="PANTHER" id="PTHR16266:SF33">
    <property type="entry name" value="BROMO DOMAIN-CONTAINING PROTEIN"/>
    <property type="match status" value="1"/>
</dbReference>
<keyword evidence="8" id="KW-1185">Reference proteome</keyword>
<evidence type="ECO:0000313" key="7">
    <source>
        <dbReference type="EnsemblPlants" id="Kaladp0809s0134.1.v1.1"/>
    </source>
</evidence>
<accession>A0A7N1A7A4</accession>
<dbReference type="InterPro" id="IPR019775">
    <property type="entry name" value="WD40_repeat_CS"/>
</dbReference>
<organism evidence="7 8">
    <name type="scientific">Kalanchoe fedtschenkoi</name>
    <name type="common">Lavender scallops</name>
    <name type="synonym">South American air plant</name>
    <dbReference type="NCBI Taxonomy" id="63787"/>
    <lineage>
        <taxon>Eukaryota</taxon>
        <taxon>Viridiplantae</taxon>
        <taxon>Streptophyta</taxon>
        <taxon>Embryophyta</taxon>
        <taxon>Tracheophyta</taxon>
        <taxon>Spermatophyta</taxon>
        <taxon>Magnoliopsida</taxon>
        <taxon>eudicotyledons</taxon>
        <taxon>Gunneridae</taxon>
        <taxon>Pentapetalae</taxon>
        <taxon>Saxifragales</taxon>
        <taxon>Crassulaceae</taxon>
        <taxon>Kalanchoe</taxon>
    </lineage>
</organism>
<reference evidence="7" key="1">
    <citation type="submission" date="2021-01" db="UniProtKB">
        <authorList>
            <consortium name="EnsemblPlants"/>
        </authorList>
    </citation>
    <scope>IDENTIFICATION</scope>
</reference>